<dbReference type="AlphaFoldDB" id="A0ABD0NKD3"/>
<comment type="caution">
    <text evidence="2">The sequence shown here is derived from an EMBL/GenBank/DDBJ whole genome shotgun (WGS) entry which is preliminary data.</text>
</comment>
<proteinExistence type="predicted"/>
<gene>
    <name evidence="2" type="ORF">M9458_045512</name>
</gene>
<feature type="non-terminal residue" evidence="2">
    <location>
        <position position="1"/>
    </location>
</feature>
<accession>A0ABD0NKD3</accession>
<name>A0ABD0NKD3_CIRMR</name>
<organism evidence="2 3">
    <name type="scientific">Cirrhinus mrigala</name>
    <name type="common">Mrigala</name>
    <dbReference type="NCBI Taxonomy" id="683832"/>
    <lineage>
        <taxon>Eukaryota</taxon>
        <taxon>Metazoa</taxon>
        <taxon>Chordata</taxon>
        <taxon>Craniata</taxon>
        <taxon>Vertebrata</taxon>
        <taxon>Euteleostomi</taxon>
        <taxon>Actinopterygii</taxon>
        <taxon>Neopterygii</taxon>
        <taxon>Teleostei</taxon>
        <taxon>Ostariophysi</taxon>
        <taxon>Cypriniformes</taxon>
        <taxon>Cyprinidae</taxon>
        <taxon>Labeoninae</taxon>
        <taxon>Labeonini</taxon>
        <taxon>Cirrhinus</taxon>
    </lineage>
</organism>
<evidence type="ECO:0000313" key="2">
    <source>
        <dbReference type="EMBL" id="KAL0161787.1"/>
    </source>
</evidence>
<dbReference type="EMBL" id="JAMKFB020000022">
    <property type="protein sequence ID" value="KAL0161787.1"/>
    <property type="molecule type" value="Genomic_DNA"/>
</dbReference>
<feature type="region of interest" description="Disordered" evidence="1">
    <location>
        <begin position="37"/>
        <end position="62"/>
    </location>
</feature>
<evidence type="ECO:0000256" key="1">
    <source>
        <dbReference type="SAM" id="MobiDB-lite"/>
    </source>
</evidence>
<keyword evidence="3" id="KW-1185">Reference proteome</keyword>
<protein>
    <submittedName>
        <fullName evidence="2">Uncharacterized protein</fullName>
    </submittedName>
</protein>
<evidence type="ECO:0000313" key="3">
    <source>
        <dbReference type="Proteomes" id="UP001529510"/>
    </source>
</evidence>
<dbReference type="Proteomes" id="UP001529510">
    <property type="component" value="Unassembled WGS sequence"/>
</dbReference>
<sequence>AGSIVSASERLGAGRVQLAGVARERRSDAHHWIPALLGQSVPQQHQRHSDLPNTHPATRESH</sequence>
<reference evidence="2 3" key="1">
    <citation type="submission" date="2024-05" db="EMBL/GenBank/DDBJ databases">
        <title>Genome sequencing and assembly of Indian major carp, Cirrhinus mrigala (Hamilton, 1822).</title>
        <authorList>
            <person name="Mohindra V."/>
            <person name="Chowdhury L.M."/>
            <person name="Lal K."/>
            <person name="Jena J.K."/>
        </authorList>
    </citation>
    <scope>NUCLEOTIDE SEQUENCE [LARGE SCALE GENOMIC DNA]</scope>
    <source>
        <strain evidence="2">CM1030</strain>
        <tissue evidence="2">Blood</tissue>
    </source>
</reference>
<feature type="non-terminal residue" evidence="2">
    <location>
        <position position="62"/>
    </location>
</feature>